<evidence type="ECO:0000256" key="6">
    <source>
        <dbReference type="RuleBase" id="RU366036"/>
    </source>
</evidence>
<dbReference type="GO" id="GO:0016592">
    <property type="term" value="C:mediator complex"/>
    <property type="evidence" value="ECO:0007669"/>
    <property type="project" value="UniProtKB-UniRule"/>
</dbReference>
<keyword evidence="4 6" id="KW-0804">Transcription</keyword>
<dbReference type="PANTHER" id="PTHR13381">
    <property type="entry name" value="RNA POLYMERASE II HOLOENZYME COMPONENT SRB7"/>
    <property type="match status" value="1"/>
</dbReference>
<evidence type="ECO:0000256" key="1">
    <source>
        <dbReference type="ARBA" id="ARBA00004123"/>
    </source>
</evidence>
<comment type="subunit">
    <text evidence="6">Component of the Mediator complex.</text>
</comment>
<dbReference type="PANTHER" id="PTHR13381:SF0">
    <property type="entry name" value="MEDIATOR OF RNA POLYMERASE II TRANSCRIPTION SUBUNIT 21"/>
    <property type="match status" value="1"/>
</dbReference>
<dbReference type="Pfam" id="PF11221">
    <property type="entry name" value="Med21"/>
    <property type="match status" value="1"/>
</dbReference>
<evidence type="ECO:0000256" key="7">
    <source>
        <dbReference type="SAM" id="Coils"/>
    </source>
</evidence>
<keyword evidence="2 6" id="KW-0805">Transcription regulation</keyword>
<evidence type="ECO:0000256" key="5">
    <source>
        <dbReference type="ARBA" id="ARBA00023242"/>
    </source>
</evidence>
<dbReference type="EMBL" id="KQ241640">
    <property type="protein sequence ID" value="KNC86696.1"/>
    <property type="molecule type" value="Genomic_DNA"/>
</dbReference>
<evidence type="ECO:0000256" key="4">
    <source>
        <dbReference type="ARBA" id="ARBA00023163"/>
    </source>
</evidence>
<evidence type="ECO:0000313" key="8">
    <source>
        <dbReference type="EMBL" id="KNC86696.1"/>
    </source>
</evidence>
<evidence type="ECO:0000313" key="9">
    <source>
        <dbReference type="Proteomes" id="UP000054560"/>
    </source>
</evidence>
<reference evidence="8 9" key="1">
    <citation type="submission" date="2011-02" db="EMBL/GenBank/DDBJ databases">
        <title>The Genome Sequence of Sphaeroforma arctica JP610.</title>
        <authorList>
            <consortium name="The Broad Institute Genome Sequencing Platform"/>
            <person name="Russ C."/>
            <person name="Cuomo C."/>
            <person name="Young S.K."/>
            <person name="Zeng Q."/>
            <person name="Gargeya S."/>
            <person name="Alvarado L."/>
            <person name="Berlin A."/>
            <person name="Chapman S.B."/>
            <person name="Chen Z."/>
            <person name="Freedman E."/>
            <person name="Gellesch M."/>
            <person name="Goldberg J."/>
            <person name="Griggs A."/>
            <person name="Gujja S."/>
            <person name="Heilman E."/>
            <person name="Heiman D."/>
            <person name="Howarth C."/>
            <person name="Mehta T."/>
            <person name="Neiman D."/>
            <person name="Pearson M."/>
            <person name="Roberts A."/>
            <person name="Saif S."/>
            <person name="Shea T."/>
            <person name="Shenoy N."/>
            <person name="Sisk P."/>
            <person name="Stolte C."/>
            <person name="Sykes S."/>
            <person name="White J."/>
            <person name="Yandava C."/>
            <person name="Burger G."/>
            <person name="Gray M.W."/>
            <person name="Holland P.W.H."/>
            <person name="King N."/>
            <person name="Lang F.B.F."/>
            <person name="Roger A.J."/>
            <person name="Ruiz-Trillo I."/>
            <person name="Haas B."/>
            <person name="Nusbaum C."/>
            <person name="Birren B."/>
        </authorList>
    </citation>
    <scope>NUCLEOTIDE SEQUENCE [LARGE SCALE GENOMIC DNA]</scope>
    <source>
        <strain evidence="8 9">JP610</strain>
    </source>
</reference>
<comment type="subcellular location">
    <subcellularLocation>
        <location evidence="1 6">Nucleus</location>
    </subcellularLocation>
</comment>
<sequence length="113" mass="12609">MPPAVPGVPVQQPPQLGADCEEADVVFAREIVNTMREIDTIVDTLPSLEDNYDQQMRDLERLEEVNEQSGKNLSEAIDRGELYLSLIRAALDDIGDMALKAEPQEIESEEPEN</sequence>
<dbReference type="OrthoDB" id="526653at2759"/>
<dbReference type="RefSeq" id="XP_014160598.1">
    <property type="nucleotide sequence ID" value="XM_014305123.1"/>
</dbReference>
<dbReference type="AlphaFoldDB" id="A0A0L0GCT0"/>
<dbReference type="Proteomes" id="UP000054560">
    <property type="component" value="Unassembled WGS sequence"/>
</dbReference>
<protein>
    <recommendedName>
        <fullName evidence="6">Mediator of RNA polymerase II transcription subunit 21</fullName>
    </recommendedName>
</protein>
<dbReference type="GO" id="GO:0003712">
    <property type="term" value="F:transcription coregulator activity"/>
    <property type="evidence" value="ECO:0007669"/>
    <property type="project" value="TreeGrafter"/>
</dbReference>
<proteinExistence type="inferred from homology"/>
<dbReference type="STRING" id="667725.A0A0L0GCT0"/>
<gene>
    <name evidence="8" type="ORF">SARC_01163</name>
</gene>
<dbReference type="SUPFAM" id="SSF140718">
    <property type="entry name" value="Mediator hinge subcomplex-like"/>
    <property type="match status" value="1"/>
</dbReference>
<dbReference type="Gene3D" id="6.10.280.10">
    <property type="entry name" value="Mediator complex, subunit Med21"/>
    <property type="match status" value="1"/>
</dbReference>
<dbReference type="InterPro" id="IPR021384">
    <property type="entry name" value="Mediator_Med21"/>
</dbReference>
<keyword evidence="7" id="KW-0175">Coiled coil</keyword>
<dbReference type="GeneID" id="25901667"/>
<dbReference type="GO" id="GO:0006357">
    <property type="term" value="P:regulation of transcription by RNA polymerase II"/>
    <property type="evidence" value="ECO:0007669"/>
    <property type="project" value="TreeGrafter"/>
</dbReference>
<keyword evidence="3 6" id="KW-0010">Activator</keyword>
<feature type="coiled-coil region" evidence="7">
    <location>
        <begin position="45"/>
        <end position="79"/>
    </location>
</feature>
<accession>A0A0L0GCT0</accession>
<name>A0A0L0GCT0_9EUKA</name>
<dbReference type="InterPro" id="IPR037212">
    <property type="entry name" value="Med7/Med21-like"/>
</dbReference>
<evidence type="ECO:0000256" key="3">
    <source>
        <dbReference type="ARBA" id="ARBA00023159"/>
    </source>
</evidence>
<comment type="function">
    <text evidence="6">Component of the Mediator complex, a coactivator involved in the regulated transcription of nearly all RNA polymerase II-dependent genes. Mediator functions as a bridge to convey information from gene-specific regulatory proteins to the basal RNA polymerase II transcription machinery. Mediator is recruited to promoters by direct interactions with regulatory proteins and serves as a scaffold for the assembly of a functional preinitiation complex with RNA polymerase II and the general transcription factors.</text>
</comment>
<organism evidence="8 9">
    <name type="scientific">Sphaeroforma arctica JP610</name>
    <dbReference type="NCBI Taxonomy" id="667725"/>
    <lineage>
        <taxon>Eukaryota</taxon>
        <taxon>Ichthyosporea</taxon>
        <taxon>Ichthyophonida</taxon>
        <taxon>Sphaeroforma</taxon>
    </lineage>
</organism>
<evidence type="ECO:0000256" key="2">
    <source>
        <dbReference type="ARBA" id="ARBA00023015"/>
    </source>
</evidence>
<comment type="similarity">
    <text evidence="6">Belongs to the Mediator complex subunit 21 family.</text>
</comment>
<keyword evidence="9" id="KW-1185">Reference proteome</keyword>
<keyword evidence="5 6" id="KW-0539">Nucleus</keyword>